<comment type="similarity">
    <text evidence="1">Belongs to the bacterial ribosomal protein bL19 family.</text>
</comment>
<evidence type="ECO:0000256" key="3">
    <source>
        <dbReference type="ARBA" id="ARBA00023274"/>
    </source>
</evidence>
<dbReference type="InterPro" id="IPR008991">
    <property type="entry name" value="Translation_prot_SH3-like_sf"/>
</dbReference>
<accession>A0AAV9JBV2</accession>
<sequence>MSLSGPSIRPLAGLKQALRQCRAERQQWRQYATTEIAYPSLQTRYPPPSAGFRTSHTTKQNRIEVGLKKIPVVPPPRSTTKACPDPIAQITQTQLTTLDPSGARTRLFSPTNPERAQVGDILLVRLRSGDPFSGTVLNIRQRHSPIDTAILLRNQLTRVGVEMWFKVYSPSVEGVEVVQRKTAHGKRARRAKLYFLRQARHDPGSVEGVVKQYLRSRAGGPGQRREGGRGGQGGGGKKGGNKKR</sequence>
<dbReference type="InterPro" id="IPR038657">
    <property type="entry name" value="Ribosomal_bL19_sf"/>
</dbReference>
<keyword evidence="2" id="KW-0689">Ribosomal protein</keyword>
<evidence type="ECO:0000256" key="2">
    <source>
        <dbReference type="ARBA" id="ARBA00022980"/>
    </source>
</evidence>
<protein>
    <recommendedName>
        <fullName evidence="7">Ribosomal protein L19</fullName>
    </recommendedName>
</protein>
<reference evidence="5 6" key="1">
    <citation type="submission" date="2021-11" db="EMBL/GenBank/DDBJ databases">
        <title>Black yeast isolated from Biological Soil Crust.</title>
        <authorList>
            <person name="Kurbessoian T."/>
        </authorList>
    </citation>
    <scope>NUCLEOTIDE SEQUENCE [LARGE SCALE GENOMIC DNA]</scope>
    <source>
        <strain evidence="5 6">CCFEE 5522</strain>
    </source>
</reference>
<dbReference type="GO" id="GO:0003735">
    <property type="term" value="F:structural constituent of ribosome"/>
    <property type="evidence" value="ECO:0007669"/>
    <property type="project" value="InterPro"/>
</dbReference>
<evidence type="ECO:0000256" key="1">
    <source>
        <dbReference type="ARBA" id="ARBA00005781"/>
    </source>
</evidence>
<dbReference type="GO" id="GO:0006412">
    <property type="term" value="P:translation"/>
    <property type="evidence" value="ECO:0007669"/>
    <property type="project" value="InterPro"/>
</dbReference>
<keyword evidence="3" id="KW-0687">Ribonucleoprotein</keyword>
<dbReference type="GO" id="GO:0005762">
    <property type="term" value="C:mitochondrial large ribosomal subunit"/>
    <property type="evidence" value="ECO:0007669"/>
    <property type="project" value="TreeGrafter"/>
</dbReference>
<dbReference type="AlphaFoldDB" id="A0AAV9JBV2"/>
<dbReference type="Pfam" id="PF01245">
    <property type="entry name" value="Ribosomal_L19"/>
    <property type="match status" value="1"/>
</dbReference>
<keyword evidence="6" id="KW-1185">Reference proteome</keyword>
<name>A0AAV9JBV2_9PEZI</name>
<dbReference type="InterPro" id="IPR001857">
    <property type="entry name" value="Ribosomal_bL19"/>
</dbReference>
<comment type="caution">
    <text evidence="5">The sequence shown here is derived from an EMBL/GenBank/DDBJ whole genome shotgun (WGS) entry which is preliminary data.</text>
</comment>
<gene>
    <name evidence="5" type="ORF">LTR36_006941</name>
</gene>
<evidence type="ECO:0000313" key="6">
    <source>
        <dbReference type="Proteomes" id="UP001324427"/>
    </source>
</evidence>
<dbReference type="SUPFAM" id="SSF50104">
    <property type="entry name" value="Translation proteins SH3-like domain"/>
    <property type="match status" value="1"/>
</dbReference>
<dbReference type="Proteomes" id="UP001324427">
    <property type="component" value="Unassembled WGS sequence"/>
</dbReference>
<dbReference type="EMBL" id="JAVFHQ010000043">
    <property type="protein sequence ID" value="KAK4542288.1"/>
    <property type="molecule type" value="Genomic_DNA"/>
</dbReference>
<dbReference type="PANTHER" id="PTHR15680:SF9">
    <property type="entry name" value="LARGE RIBOSOMAL SUBUNIT PROTEIN BL19M"/>
    <property type="match status" value="1"/>
</dbReference>
<proteinExistence type="inferred from homology"/>
<feature type="region of interest" description="Disordered" evidence="4">
    <location>
        <begin position="206"/>
        <end position="244"/>
    </location>
</feature>
<dbReference type="Gene3D" id="2.30.30.790">
    <property type="match status" value="1"/>
</dbReference>
<evidence type="ECO:0000256" key="4">
    <source>
        <dbReference type="SAM" id="MobiDB-lite"/>
    </source>
</evidence>
<dbReference type="PANTHER" id="PTHR15680">
    <property type="entry name" value="RIBOSOMAL PROTEIN L19"/>
    <property type="match status" value="1"/>
</dbReference>
<organism evidence="5 6">
    <name type="scientific">Oleoguttula mirabilis</name>
    <dbReference type="NCBI Taxonomy" id="1507867"/>
    <lineage>
        <taxon>Eukaryota</taxon>
        <taxon>Fungi</taxon>
        <taxon>Dikarya</taxon>
        <taxon>Ascomycota</taxon>
        <taxon>Pezizomycotina</taxon>
        <taxon>Dothideomycetes</taxon>
        <taxon>Dothideomycetidae</taxon>
        <taxon>Mycosphaerellales</taxon>
        <taxon>Teratosphaeriaceae</taxon>
        <taxon>Oleoguttula</taxon>
    </lineage>
</organism>
<evidence type="ECO:0008006" key="7">
    <source>
        <dbReference type="Google" id="ProtNLM"/>
    </source>
</evidence>
<feature type="compositionally biased region" description="Gly residues" evidence="4">
    <location>
        <begin position="229"/>
        <end position="238"/>
    </location>
</feature>
<evidence type="ECO:0000313" key="5">
    <source>
        <dbReference type="EMBL" id="KAK4542288.1"/>
    </source>
</evidence>